<organism evidence="4 5">
    <name type="scientific">Kuenenia stuttgartiensis</name>
    <dbReference type="NCBI Taxonomy" id="174633"/>
    <lineage>
        <taxon>Bacteria</taxon>
        <taxon>Pseudomonadati</taxon>
        <taxon>Planctomycetota</taxon>
        <taxon>Candidatus Brocadiia</taxon>
        <taxon>Candidatus Brocadiales</taxon>
        <taxon>Candidatus Brocadiaceae</taxon>
        <taxon>Candidatus Kuenenia</taxon>
    </lineage>
</organism>
<dbReference type="InterPro" id="IPR001789">
    <property type="entry name" value="Sig_transdc_resp-reg_receiver"/>
</dbReference>
<feature type="domain" description="Response regulatory" evidence="3">
    <location>
        <begin position="131"/>
        <end position="247"/>
    </location>
</feature>
<name>A0A6G7GXV9_KUEST</name>
<dbReference type="AlphaFoldDB" id="A0A6G7GXV9"/>
<protein>
    <submittedName>
        <fullName evidence="4">Putative two-component response regulator protein</fullName>
    </submittedName>
</protein>
<dbReference type="SUPFAM" id="SSF52172">
    <property type="entry name" value="CheY-like"/>
    <property type="match status" value="2"/>
</dbReference>
<feature type="modified residue" description="4-aspartylphosphate" evidence="2">
    <location>
        <position position="61"/>
    </location>
</feature>
<dbReference type="PANTHER" id="PTHR44591:SF3">
    <property type="entry name" value="RESPONSE REGULATORY DOMAIN-CONTAINING PROTEIN"/>
    <property type="match status" value="1"/>
</dbReference>
<dbReference type="PROSITE" id="PS50110">
    <property type="entry name" value="RESPONSE_REGULATORY"/>
    <property type="match status" value="2"/>
</dbReference>
<dbReference type="Proteomes" id="UP000501926">
    <property type="component" value="Chromosome"/>
</dbReference>
<dbReference type="Pfam" id="PF00072">
    <property type="entry name" value="Response_reg"/>
    <property type="match status" value="2"/>
</dbReference>
<dbReference type="Gene3D" id="3.40.50.2300">
    <property type="match status" value="2"/>
</dbReference>
<keyword evidence="1 2" id="KW-0597">Phosphoprotein</keyword>
<evidence type="ECO:0000256" key="1">
    <source>
        <dbReference type="ARBA" id="ARBA00022553"/>
    </source>
</evidence>
<proteinExistence type="predicted"/>
<evidence type="ECO:0000313" key="4">
    <source>
        <dbReference type="EMBL" id="QII14301.1"/>
    </source>
</evidence>
<dbReference type="GO" id="GO:0000160">
    <property type="term" value="P:phosphorelay signal transduction system"/>
    <property type="evidence" value="ECO:0007669"/>
    <property type="project" value="InterPro"/>
</dbReference>
<dbReference type="InterPro" id="IPR011006">
    <property type="entry name" value="CheY-like_superfamily"/>
</dbReference>
<evidence type="ECO:0000256" key="2">
    <source>
        <dbReference type="PROSITE-ProRule" id="PRU00169"/>
    </source>
</evidence>
<gene>
    <name evidence="4" type="ORF">KsCSTR_49240</name>
</gene>
<dbReference type="InterPro" id="IPR050595">
    <property type="entry name" value="Bact_response_regulator"/>
</dbReference>
<dbReference type="PANTHER" id="PTHR44591">
    <property type="entry name" value="STRESS RESPONSE REGULATOR PROTEIN 1"/>
    <property type="match status" value="1"/>
</dbReference>
<dbReference type="SMART" id="SM00448">
    <property type="entry name" value="REC"/>
    <property type="match status" value="2"/>
</dbReference>
<feature type="domain" description="Response regulatory" evidence="3">
    <location>
        <begin position="12"/>
        <end position="126"/>
    </location>
</feature>
<evidence type="ECO:0000313" key="5">
    <source>
        <dbReference type="Proteomes" id="UP000501926"/>
    </source>
</evidence>
<dbReference type="RefSeq" id="WP_164995674.1">
    <property type="nucleotide sequence ID" value="NZ_CP049055.1"/>
</dbReference>
<sequence>MLQVNTAGKKLHILIVDDNADFCTNCIDIFESKGYSATAVHDGFDAIEAVKGNPFDLVLMDIKMPVMNGVDTYKMLKQINPLLPVIMISAYAVEELLVNALKEGAFAIFHKPLNFGKLFSTIEHTQKNGAFIMVVDDDNDICESLSDLLHEKGYRVKTANDGGIAVQMSRENLFDVILLDMKLPTMNGLDAYLAIRDIRPSVVVILITGYRNELRNLVDRALQRNACVCLDKPLDIDRLLDIIQEKT</sequence>
<evidence type="ECO:0000259" key="3">
    <source>
        <dbReference type="PROSITE" id="PS50110"/>
    </source>
</evidence>
<accession>A0A6G7GXV9</accession>
<dbReference type="EMBL" id="CP049055">
    <property type="protein sequence ID" value="QII14301.1"/>
    <property type="molecule type" value="Genomic_DNA"/>
</dbReference>
<reference evidence="4 5" key="1">
    <citation type="submission" date="2020-02" db="EMBL/GenBank/DDBJ databases">
        <title>Newly sequenced genome of strain CSTR1 showed variability in Candidatus Kuenenia stuttgartiensis genomes.</title>
        <authorList>
            <person name="Ding C."/>
            <person name="Adrian L."/>
        </authorList>
    </citation>
    <scope>NUCLEOTIDE SEQUENCE [LARGE SCALE GENOMIC DNA]</scope>
    <source>
        <strain evidence="4 5">CSTR1</strain>
    </source>
</reference>
<feature type="modified residue" description="4-aspartylphosphate" evidence="2">
    <location>
        <position position="180"/>
    </location>
</feature>